<comment type="cofactor">
    <cofactor evidence="1">
        <name>FMN</name>
        <dbReference type="ChEBI" id="CHEBI:58210"/>
    </cofactor>
</comment>
<dbReference type="InterPro" id="IPR019576">
    <property type="entry name" value="Pyridoxamine_oxidase_dimer_C"/>
</dbReference>
<evidence type="ECO:0000256" key="6">
    <source>
        <dbReference type="SAM" id="MobiDB-lite"/>
    </source>
</evidence>
<dbReference type="RefSeq" id="WP_344073213.1">
    <property type="nucleotide sequence ID" value="NZ_BAAAPL010000002.1"/>
</dbReference>
<organism evidence="9 10">
    <name type="scientific">Microbacterium sediminicola</name>
    <dbReference type="NCBI Taxonomy" id="415210"/>
    <lineage>
        <taxon>Bacteria</taxon>
        <taxon>Bacillati</taxon>
        <taxon>Actinomycetota</taxon>
        <taxon>Actinomycetes</taxon>
        <taxon>Micrococcales</taxon>
        <taxon>Microbacteriaceae</taxon>
        <taxon>Microbacterium</taxon>
    </lineage>
</organism>
<keyword evidence="10" id="KW-1185">Reference proteome</keyword>
<dbReference type="PANTHER" id="PTHR10851:SF0">
    <property type="entry name" value="PYRIDOXINE-5'-PHOSPHATE OXIDASE"/>
    <property type="match status" value="1"/>
</dbReference>
<keyword evidence="4" id="KW-0288">FMN</keyword>
<accession>A0ABN2IJK7</accession>
<protein>
    <submittedName>
        <fullName evidence="9">Pyridoxamine 5'-phosphate oxidase</fullName>
    </submittedName>
</protein>
<dbReference type="InterPro" id="IPR012349">
    <property type="entry name" value="Split_barrel_FMN-bd"/>
</dbReference>
<name>A0ABN2IJK7_9MICO</name>
<dbReference type="SUPFAM" id="SSF50475">
    <property type="entry name" value="FMN-binding split barrel"/>
    <property type="match status" value="1"/>
</dbReference>
<evidence type="ECO:0000256" key="5">
    <source>
        <dbReference type="ARBA" id="ARBA00023002"/>
    </source>
</evidence>
<gene>
    <name evidence="9" type="primary">pdxH_2</name>
    <name evidence="9" type="ORF">GCM10009808_25340</name>
</gene>
<evidence type="ECO:0000313" key="10">
    <source>
        <dbReference type="Proteomes" id="UP001501690"/>
    </source>
</evidence>
<evidence type="ECO:0000256" key="4">
    <source>
        <dbReference type="ARBA" id="ARBA00022643"/>
    </source>
</evidence>
<keyword evidence="5" id="KW-0560">Oxidoreductase</keyword>
<evidence type="ECO:0000313" key="9">
    <source>
        <dbReference type="EMBL" id="GAA1706285.1"/>
    </source>
</evidence>
<evidence type="ECO:0000256" key="3">
    <source>
        <dbReference type="ARBA" id="ARBA00022630"/>
    </source>
</evidence>
<dbReference type="Proteomes" id="UP001501690">
    <property type="component" value="Unassembled WGS sequence"/>
</dbReference>
<dbReference type="Gene3D" id="2.30.110.10">
    <property type="entry name" value="Electron Transport, Fmn-binding Protein, Chain A"/>
    <property type="match status" value="1"/>
</dbReference>
<reference evidence="9 10" key="1">
    <citation type="journal article" date="2019" name="Int. J. Syst. Evol. Microbiol.">
        <title>The Global Catalogue of Microorganisms (GCM) 10K type strain sequencing project: providing services to taxonomists for standard genome sequencing and annotation.</title>
        <authorList>
            <consortium name="The Broad Institute Genomics Platform"/>
            <consortium name="The Broad Institute Genome Sequencing Center for Infectious Disease"/>
            <person name="Wu L."/>
            <person name="Ma J."/>
        </authorList>
    </citation>
    <scope>NUCLEOTIDE SEQUENCE [LARGE SCALE GENOMIC DNA]</scope>
    <source>
        <strain evidence="9 10">JCM 15577</strain>
    </source>
</reference>
<comment type="similarity">
    <text evidence="2">Belongs to the pyridoxamine 5'-phosphate oxidase family.</text>
</comment>
<proteinExistence type="inferred from homology"/>
<feature type="domain" description="Pyridoxamine 5'-phosphate oxidase N-terminal" evidence="7">
    <location>
        <begin position="43"/>
        <end position="141"/>
    </location>
</feature>
<sequence length="208" mass="22788">MGAPNYTPGAAAPAGPVRLGTEPADPFELLRDWLPANDDPVRPLSTLATVDAEGLPNARTVLQSALLDDAVTIHTDAHSRKAAEIAAHPKAALVIPFPQVSRQIVLRGAIARSTPEEETLAYQRRSRYLQVLAWQNTVETAQLPEEMRQQLWGDFDAQHRTLTAPESWAGYALRPSEIIFWEGTSDAPSRRAVYQRAGSGWVILHLPG</sequence>
<dbReference type="InterPro" id="IPR011576">
    <property type="entry name" value="Pyridox_Oxase_N"/>
</dbReference>
<evidence type="ECO:0000259" key="7">
    <source>
        <dbReference type="Pfam" id="PF01243"/>
    </source>
</evidence>
<keyword evidence="3" id="KW-0285">Flavoprotein</keyword>
<dbReference type="PANTHER" id="PTHR10851">
    <property type="entry name" value="PYRIDOXINE-5-PHOSPHATE OXIDASE"/>
    <property type="match status" value="1"/>
</dbReference>
<feature type="region of interest" description="Disordered" evidence="6">
    <location>
        <begin position="1"/>
        <end position="20"/>
    </location>
</feature>
<evidence type="ECO:0000256" key="1">
    <source>
        <dbReference type="ARBA" id="ARBA00001917"/>
    </source>
</evidence>
<comment type="caution">
    <text evidence="9">The sequence shown here is derived from an EMBL/GenBank/DDBJ whole genome shotgun (WGS) entry which is preliminary data.</text>
</comment>
<evidence type="ECO:0000259" key="8">
    <source>
        <dbReference type="Pfam" id="PF10590"/>
    </source>
</evidence>
<evidence type="ECO:0000256" key="2">
    <source>
        <dbReference type="ARBA" id="ARBA00007301"/>
    </source>
</evidence>
<dbReference type="EMBL" id="BAAAPL010000002">
    <property type="protein sequence ID" value="GAA1706285.1"/>
    <property type="molecule type" value="Genomic_DNA"/>
</dbReference>
<feature type="domain" description="Pyridoxine 5'-phosphate oxidase dimerisation C-terminal" evidence="8">
    <location>
        <begin position="168"/>
        <end position="203"/>
    </location>
</feature>
<dbReference type="Pfam" id="PF10590">
    <property type="entry name" value="PNP_phzG_C"/>
    <property type="match status" value="1"/>
</dbReference>
<dbReference type="InterPro" id="IPR000659">
    <property type="entry name" value="Pyridox_Oxase"/>
</dbReference>
<dbReference type="Pfam" id="PF01243">
    <property type="entry name" value="PNPOx_N"/>
    <property type="match status" value="1"/>
</dbReference>